<sequence>MEEKKNTIRELPASERPYEKCMALGPAALSDAELLAVILRTGTRGQGALQTARHVLSLNPSVDGLLGLHHLNVRELQSIPGIGKVKAIQLSCIGELAKRMSRKSIDREKAFVSPGAVAAYFMEEMRHKEKEELRVVLLDTKSRFLHDLVISVGTVNSSLVSPREIFLEALKYQAVSIILLHNHPSGDPDPSKEDILVTRRVYEAGRLLGITLADHIIIGDNCFISLKERGIL</sequence>
<dbReference type="PROSITE" id="PS50249">
    <property type="entry name" value="MPN"/>
    <property type="match status" value="1"/>
</dbReference>
<keyword evidence="3" id="KW-0479">Metal-binding</keyword>
<dbReference type="Gene3D" id="3.40.140.10">
    <property type="entry name" value="Cytidine Deaminase, domain 2"/>
    <property type="match status" value="1"/>
</dbReference>
<keyword evidence="10" id="KW-1185">Reference proteome</keyword>
<dbReference type="InterPro" id="IPR025657">
    <property type="entry name" value="RadC_JAB"/>
</dbReference>
<dbReference type="GO" id="GO:0006508">
    <property type="term" value="P:proteolysis"/>
    <property type="evidence" value="ECO:0007669"/>
    <property type="project" value="UniProtKB-KW"/>
</dbReference>
<keyword evidence="5" id="KW-0862">Zinc</keyword>
<gene>
    <name evidence="9" type="primary">radC</name>
    <name evidence="9" type="ORF">H9Q78_01240</name>
</gene>
<keyword evidence="4" id="KW-0378">Hydrolase</keyword>
<dbReference type="GO" id="GO:0008237">
    <property type="term" value="F:metallopeptidase activity"/>
    <property type="evidence" value="ECO:0007669"/>
    <property type="project" value="UniProtKB-KW"/>
</dbReference>
<dbReference type="PROSITE" id="PS01302">
    <property type="entry name" value="UPF0758"/>
    <property type="match status" value="1"/>
</dbReference>
<evidence type="ECO:0000256" key="2">
    <source>
        <dbReference type="ARBA" id="ARBA00022670"/>
    </source>
</evidence>
<dbReference type="InterPro" id="IPR046778">
    <property type="entry name" value="UPF0758_N"/>
</dbReference>
<feature type="domain" description="MPN" evidence="8">
    <location>
        <begin position="110"/>
        <end position="232"/>
    </location>
</feature>
<dbReference type="InterPro" id="IPR001405">
    <property type="entry name" value="UPF0758"/>
</dbReference>
<dbReference type="Proteomes" id="UP000515823">
    <property type="component" value="Chromosome"/>
</dbReference>
<evidence type="ECO:0000256" key="4">
    <source>
        <dbReference type="ARBA" id="ARBA00022801"/>
    </source>
</evidence>
<dbReference type="PANTHER" id="PTHR30471:SF3">
    <property type="entry name" value="UPF0758 PROTEIN YEES-RELATED"/>
    <property type="match status" value="1"/>
</dbReference>
<dbReference type="InterPro" id="IPR020891">
    <property type="entry name" value="UPF0758_CS"/>
</dbReference>
<evidence type="ECO:0000259" key="8">
    <source>
        <dbReference type="PROSITE" id="PS50249"/>
    </source>
</evidence>
<protein>
    <submittedName>
        <fullName evidence="9">DNA repair protein RadC</fullName>
    </submittedName>
</protein>
<evidence type="ECO:0000256" key="1">
    <source>
        <dbReference type="ARBA" id="ARBA00010243"/>
    </source>
</evidence>
<accession>A0A7G9G4U6</accession>
<dbReference type="AlphaFoldDB" id="A0A7G9G4U6"/>
<dbReference type="PANTHER" id="PTHR30471">
    <property type="entry name" value="DNA REPAIR PROTEIN RADC"/>
    <property type="match status" value="1"/>
</dbReference>
<evidence type="ECO:0000256" key="7">
    <source>
        <dbReference type="RuleBase" id="RU003797"/>
    </source>
</evidence>
<keyword evidence="2" id="KW-0645">Protease</keyword>
<evidence type="ECO:0000256" key="3">
    <source>
        <dbReference type="ARBA" id="ARBA00022723"/>
    </source>
</evidence>
<evidence type="ECO:0000256" key="6">
    <source>
        <dbReference type="ARBA" id="ARBA00023049"/>
    </source>
</evidence>
<dbReference type="GO" id="GO:0046872">
    <property type="term" value="F:metal ion binding"/>
    <property type="evidence" value="ECO:0007669"/>
    <property type="project" value="UniProtKB-KW"/>
</dbReference>
<dbReference type="Pfam" id="PF20582">
    <property type="entry name" value="UPF0758_N"/>
    <property type="match status" value="1"/>
</dbReference>
<dbReference type="EMBL" id="CP060634">
    <property type="protein sequence ID" value="QNM05828.1"/>
    <property type="molecule type" value="Genomic_DNA"/>
</dbReference>
<dbReference type="InterPro" id="IPR037518">
    <property type="entry name" value="MPN"/>
</dbReference>
<reference evidence="9 10" key="1">
    <citation type="submission" date="2020-08" db="EMBL/GenBank/DDBJ databases">
        <authorList>
            <person name="Liu C."/>
            <person name="Sun Q."/>
        </authorList>
    </citation>
    <scope>NUCLEOTIDE SEQUENCE [LARGE SCALE GENOMIC DNA]</scope>
    <source>
        <strain evidence="9 10">NSJ-38</strain>
    </source>
</reference>
<comment type="similarity">
    <text evidence="1 7">Belongs to the UPF0758 family.</text>
</comment>
<dbReference type="RefSeq" id="WP_249303100.1">
    <property type="nucleotide sequence ID" value="NZ_CP060634.1"/>
</dbReference>
<organism evidence="9 10">
    <name type="scientific">Qiania dongpingensis</name>
    <dbReference type="NCBI Taxonomy" id="2763669"/>
    <lineage>
        <taxon>Bacteria</taxon>
        <taxon>Bacillati</taxon>
        <taxon>Bacillota</taxon>
        <taxon>Clostridia</taxon>
        <taxon>Lachnospirales</taxon>
        <taxon>Lachnospiraceae</taxon>
        <taxon>Qiania</taxon>
    </lineage>
</organism>
<evidence type="ECO:0000313" key="9">
    <source>
        <dbReference type="EMBL" id="QNM05828.1"/>
    </source>
</evidence>
<name>A0A7G9G4U6_9FIRM</name>
<evidence type="ECO:0000256" key="5">
    <source>
        <dbReference type="ARBA" id="ARBA00022833"/>
    </source>
</evidence>
<proteinExistence type="inferred from homology"/>
<dbReference type="Pfam" id="PF04002">
    <property type="entry name" value="RadC"/>
    <property type="match status" value="1"/>
</dbReference>
<dbReference type="KEGG" id="qdo:H9Q78_01240"/>
<keyword evidence="6" id="KW-0482">Metalloprotease</keyword>
<dbReference type="NCBIfam" id="TIGR00608">
    <property type="entry name" value="radc"/>
    <property type="match status" value="1"/>
</dbReference>
<dbReference type="NCBIfam" id="NF000642">
    <property type="entry name" value="PRK00024.1"/>
    <property type="match status" value="1"/>
</dbReference>
<dbReference type="CDD" id="cd08071">
    <property type="entry name" value="MPN_DUF2466"/>
    <property type="match status" value="1"/>
</dbReference>
<evidence type="ECO:0000313" key="10">
    <source>
        <dbReference type="Proteomes" id="UP000515823"/>
    </source>
</evidence>